<dbReference type="GO" id="GO:0016042">
    <property type="term" value="P:lipid catabolic process"/>
    <property type="evidence" value="ECO:0007669"/>
    <property type="project" value="UniProtKB-UniRule"/>
</dbReference>
<organism evidence="7 8">
    <name type="scientific">Candidatus Promineifilum breve</name>
    <dbReference type="NCBI Taxonomy" id="1806508"/>
    <lineage>
        <taxon>Bacteria</taxon>
        <taxon>Bacillati</taxon>
        <taxon>Chloroflexota</taxon>
        <taxon>Ardenticatenia</taxon>
        <taxon>Candidatus Promineifilales</taxon>
        <taxon>Candidatus Promineifilaceae</taxon>
        <taxon>Candidatus Promineifilum</taxon>
    </lineage>
</organism>
<protein>
    <submittedName>
        <fullName evidence="7">Uncharacterized NTE family protein YlbK</fullName>
    </submittedName>
</protein>
<evidence type="ECO:0000256" key="1">
    <source>
        <dbReference type="ARBA" id="ARBA00006636"/>
    </source>
</evidence>
<comment type="similarity">
    <text evidence="1">Belongs to the NTE family.</text>
</comment>
<accession>A0A160T745</accession>
<dbReference type="PANTHER" id="PTHR14226:SF76">
    <property type="entry name" value="NTE FAMILY PROTEIN RSSA"/>
    <property type="match status" value="1"/>
</dbReference>
<feature type="short sequence motif" description="GXGXXG" evidence="5">
    <location>
        <begin position="17"/>
        <end position="22"/>
    </location>
</feature>
<dbReference type="InterPro" id="IPR002641">
    <property type="entry name" value="PNPLA_dom"/>
</dbReference>
<dbReference type="GO" id="GO:0046470">
    <property type="term" value="P:phosphatidylcholine metabolic process"/>
    <property type="evidence" value="ECO:0007669"/>
    <property type="project" value="InterPro"/>
</dbReference>
<dbReference type="OrthoDB" id="9770965at2"/>
<dbReference type="InterPro" id="IPR001423">
    <property type="entry name" value="LysoPLipase_patatin_CS"/>
</dbReference>
<evidence type="ECO:0000313" key="8">
    <source>
        <dbReference type="Proteomes" id="UP000215027"/>
    </source>
</evidence>
<proteinExistence type="inferred from homology"/>
<dbReference type="RefSeq" id="WP_095045234.1">
    <property type="nucleotide sequence ID" value="NZ_LN890656.1"/>
</dbReference>
<dbReference type="Gene3D" id="3.40.1090.10">
    <property type="entry name" value="Cytosolic phospholipase A2 catalytic domain"/>
    <property type="match status" value="2"/>
</dbReference>
<dbReference type="GO" id="GO:0004622">
    <property type="term" value="F:phosphatidylcholine lysophospholipase activity"/>
    <property type="evidence" value="ECO:0007669"/>
    <property type="project" value="InterPro"/>
</dbReference>
<evidence type="ECO:0000256" key="5">
    <source>
        <dbReference type="PROSITE-ProRule" id="PRU01161"/>
    </source>
</evidence>
<keyword evidence="3 5" id="KW-0442">Lipid degradation</keyword>
<dbReference type="InterPro" id="IPR050301">
    <property type="entry name" value="NTE"/>
</dbReference>
<evidence type="ECO:0000313" key="7">
    <source>
        <dbReference type="EMBL" id="CUS05884.1"/>
    </source>
</evidence>
<evidence type="ECO:0000256" key="2">
    <source>
        <dbReference type="ARBA" id="ARBA00022801"/>
    </source>
</evidence>
<dbReference type="EMBL" id="LN890656">
    <property type="protein sequence ID" value="CUS05884.1"/>
    <property type="molecule type" value="Genomic_DNA"/>
</dbReference>
<sequence>MSATELGRPTIGLVLGGGGARGLAHVGVLRVLQQQAIPIDYIAGTSMGGLIGALYAAGLPLAVVEEEITKLSRLSEQIRLVDWNISAAGLSVRGRRIYNFMADLLGEDLTFADLRLPLAMVATDIRYGREVVLQGGLVIDAVRASISIPGVFEPVELGDYRLVDGGVLDNVPVDVARSMGAERTIAVDVLPSFGHDAPGVAPEEVGLALRFAPLNLNETYNVLMIMIAALTESRLREYPPDLLIRPTLPRDVTLLTGFNRATEIIAAGEAAAVAALPAIRALVGW</sequence>
<dbReference type="KEGG" id="pbf:CFX0092_B0350"/>
<keyword evidence="4 5" id="KW-0443">Lipid metabolism</keyword>
<dbReference type="PROSITE" id="PS51635">
    <property type="entry name" value="PNPLA"/>
    <property type="match status" value="1"/>
</dbReference>
<dbReference type="AlphaFoldDB" id="A0A160T745"/>
<dbReference type="InterPro" id="IPR016035">
    <property type="entry name" value="Acyl_Trfase/lysoPLipase"/>
</dbReference>
<feature type="domain" description="PNPLA" evidence="6">
    <location>
        <begin position="13"/>
        <end position="177"/>
    </location>
</feature>
<feature type="short sequence motif" description="DGA/G" evidence="5">
    <location>
        <begin position="164"/>
        <end position="166"/>
    </location>
</feature>
<keyword evidence="8" id="KW-1185">Reference proteome</keyword>
<gene>
    <name evidence="7" type="ORF">CFX0092_B0350</name>
</gene>
<name>A0A160T745_9CHLR</name>
<evidence type="ECO:0000256" key="3">
    <source>
        <dbReference type="ARBA" id="ARBA00022963"/>
    </source>
</evidence>
<reference evidence="7" key="1">
    <citation type="submission" date="2016-01" db="EMBL/GenBank/DDBJ databases">
        <authorList>
            <person name="Mcilroy J.S."/>
            <person name="Karst M S."/>
            <person name="Albertsen M."/>
        </authorList>
    </citation>
    <scope>NUCLEOTIDE SEQUENCE</scope>
    <source>
        <strain evidence="7">Cfx-K</strain>
    </source>
</reference>
<evidence type="ECO:0000259" key="6">
    <source>
        <dbReference type="PROSITE" id="PS51635"/>
    </source>
</evidence>
<dbReference type="SUPFAM" id="SSF52151">
    <property type="entry name" value="FabD/lysophospholipase-like"/>
    <property type="match status" value="1"/>
</dbReference>
<dbReference type="PANTHER" id="PTHR14226">
    <property type="entry name" value="NEUROPATHY TARGET ESTERASE/SWISS CHEESE D.MELANOGASTER"/>
    <property type="match status" value="1"/>
</dbReference>
<dbReference type="Proteomes" id="UP000215027">
    <property type="component" value="Chromosome II"/>
</dbReference>
<feature type="short sequence motif" description="GXSXG" evidence="5">
    <location>
        <begin position="44"/>
        <end position="48"/>
    </location>
</feature>
<feature type="active site" description="Proton acceptor" evidence="5">
    <location>
        <position position="164"/>
    </location>
</feature>
<keyword evidence="2 5" id="KW-0378">Hydrolase</keyword>
<feature type="active site" description="Nucleophile" evidence="5">
    <location>
        <position position="46"/>
    </location>
</feature>
<dbReference type="Pfam" id="PF01734">
    <property type="entry name" value="Patatin"/>
    <property type="match status" value="1"/>
</dbReference>
<evidence type="ECO:0000256" key="4">
    <source>
        <dbReference type="ARBA" id="ARBA00023098"/>
    </source>
</evidence>
<dbReference type="PROSITE" id="PS01237">
    <property type="entry name" value="UPF0028"/>
    <property type="match status" value="1"/>
</dbReference>